<dbReference type="SUPFAM" id="SSF53271">
    <property type="entry name" value="PRTase-like"/>
    <property type="match status" value="1"/>
</dbReference>
<evidence type="ECO:0000256" key="1">
    <source>
        <dbReference type="ARBA" id="ARBA00008007"/>
    </source>
</evidence>
<dbReference type="KEGG" id="splr:C0J00_07905"/>
<dbReference type="EMBL" id="CP025536">
    <property type="protein sequence ID" value="AUW97032.1"/>
    <property type="molecule type" value="Genomic_DNA"/>
</dbReference>
<dbReference type="AlphaFoldDB" id="A0A2L0D5D4"/>
<dbReference type="GeneID" id="98393829"/>
<keyword evidence="3" id="KW-0328">Glycosyltransferase</keyword>
<dbReference type="InterPro" id="IPR051910">
    <property type="entry name" value="ComF/GntX_DNA_util-trans"/>
</dbReference>
<dbReference type="PANTHER" id="PTHR47505:SF1">
    <property type="entry name" value="DNA UTILIZATION PROTEIN YHGH"/>
    <property type="match status" value="1"/>
</dbReference>
<proteinExistence type="inferred from homology"/>
<dbReference type="InterPro" id="IPR000836">
    <property type="entry name" value="PRTase_dom"/>
</dbReference>
<dbReference type="GO" id="GO:0016757">
    <property type="term" value="F:glycosyltransferase activity"/>
    <property type="evidence" value="ECO:0007669"/>
    <property type="project" value="UniProtKB-KW"/>
</dbReference>
<dbReference type="PANTHER" id="PTHR47505">
    <property type="entry name" value="DNA UTILIZATION PROTEIN YHGH"/>
    <property type="match status" value="1"/>
</dbReference>
<dbReference type="InterPro" id="IPR029057">
    <property type="entry name" value="PRTase-like"/>
</dbReference>
<dbReference type="RefSeq" id="WP_104968353.1">
    <property type="nucleotide sequence ID" value="NZ_CP025536.1"/>
</dbReference>
<organism evidence="3 4">
    <name type="scientific">Streptococcus pluranimalium</name>
    <dbReference type="NCBI Taxonomy" id="82348"/>
    <lineage>
        <taxon>Bacteria</taxon>
        <taxon>Bacillati</taxon>
        <taxon>Bacillota</taxon>
        <taxon>Bacilli</taxon>
        <taxon>Lactobacillales</taxon>
        <taxon>Streptococcaceae</taxon>
        <taxon>Streptococcus</taxon>
    </lineage>
</organism>
<dbReference type="Gene3D" id="3.40.50.2020">
    <property type="match status" value="1"/>
</dbReference>
<dbReference type="Pfam" id="PF00156">
    <property type="entry name" value="Pribosyltran"/>
    <property type="match status" value="1"/>
</dbReference>
<gene>
    <name evidence="3" type="ORF">C0J00_07905</name>
</gene>
<dbReference type="CDD" id="cd06223">
    <property type="entry name" value="PRTases_typeI"/>
    <property type="match status" value="1"/>
</dbReference>
<evidence type="ECO:0000313" key="4">
    <source>
        <dbReference type="Proteomes" id="UP000238956"/>
    </source>
</evidence>
<dbReference type="Proteomes" id="UP000238956">
    <property type="component" value="Chromosome"/>
</dbReference>
<name>A0A2L0D5D4_9STRE</name>
<dbReference type="OrthoDB" id="9779910at2"/>
<keyword evidence="4" id="KW-1185">Reference proteome</keyword>
<evidence type="ECO:0000313" key="3">
    <source>
        <dbReference type="EMBL" id="AUW97032.1"/>
    </source>
</evidence>
<accession>A0A2L0D5D4</accession>
<protein>
    <submittedName>
        <fullName evidence="3">Amidophosphoribosyltransferase</fullName>
    </submittedName>
</protein>
<keyword evidence="3" id="KW-0808">Transferase</keyword>
<evidence type="ECO:0000259" key="2">
    <source>
        <dbReference type="Pfam" id="PF00156"/>
    </source>
</evidence>
<reference evidence="3 4" key="1">
    <citation type="submission" date="2017-12" db="EMBL/GenBank/DDBJ databases">
        <authorList>
            <person name="Hurst M.R.H."/>
        </authorList>
    </citation>
    <scope>NUCLEOTIDE SEQUENCE [LARGE SCALE GENOMIC DNA]</scope>
    <source>
        <strain evidence="3 4">TH11417</strain>
    </source>
</reference>
<reference evidence="3 4" key="2">
    <citation type="submission" date="2018-02" db="EMBL/GenBank/DDBJ databases">
        <title>Whole genome sequencing analysis of Streptococcus pluranimalium isolated from cattle infected mastitis in China.</title>
        <authorList>
            <person name="Zhang J.-R."/>
            <person name="Hu G.-Z."/>
        </authorList>
    </citation>
    <scope>NUCLEOTIDE SEQUENCE [LARGE SCALE GENOMIC DNA]</scope>
    <source>
        <strain evidence="3 4">TH11417</strain>
    </source>
</reference>
<sequence>MTCQFCYKNISEKRCFTSVLFLKRRSFQTCEDCLKQFEKIDEESCFSCYQKTTLEKCQDCLDWETKGNSVKHKSIYRYNQAMKTYFSVFKFQGDYLMAWQFAEEIKQTLKLYKDFTVVPIPLSKKRMATRRFNQVEALLEAAEISYERILEKKDIDSQTTKTKKERLSSEQVFKIKQDIKIPKKVLLVDDIYTTGQTIFLAKKALQDIGVKEIISFSLAR</sequence>
<feature type="domain" description="Phosphoribosyltransferase" evidence="2">
    <location>
        <begin position="143"/>
        <end position="218"/>
    </location>
</feature>
<comment type="similarity">
    <text evidence="1">Belongs to the ComF/GntX family.</text>
</comment>